<keyword evidence="2" id="KW-1185">Reference proteome</keyword>
<dbReference type="AlphaFoldDB" id="A0AAV5VGX8"/>
<protein>
    <submittedName>
        <fullName evidence="1">Uncharacterized protein</fullName>
    </submittedName>
</protein>
<comment type="caution">
    <text evidence="1">The sequence shown here is derived from an EMBL/GenBank/DDBJ whole genome shotgun (WGS) entry which is preliminary data.</text>
</comment>
<organism evidence="1 2">
    <name type="scientific">Pristionchus fissidentatus</name>
    <dbReference type="NCBI Taxonomy" id="1538716"/>
    <lineage>
        <taxon>Eukaryota</taxon>
        <taxon>Metazoa</taxon>
        <taxon>Ecdysozoa</taxon>
        <taxon>Nematoda</taxon>
        <taxon>Chromadorea</taxon>
        <taxon>Rhabditida</taxon>
        <taxon>Rhabditina</taxon>
        <taxon>Diplogasteromorpha</taxon>
        <taxon>Diplogasteroidea</taxon>
        <taxon>Neodiplogasteridae</taxon>
        <taxon>Pristionchus</taxon>
    </lineage>
</organism>
<dbReference type="Proteomes" id="UP001432322">
    <property type="component" value="Unassembled WGS sequence"/>
</dbReference>
<name>A0AAV5VGX8_9BILA</name>
<evidence type="ECO:0000313" key="2">
    <source>
        <dbReference type="Proteomes" id="UP001432322"/>
    </source>
</evidence>
<gene>
    <name evidence="1" type="ORF">PFISCL1PPCAC_8765</name>
</gene>
<accession>A0AAV5VGX8</accession>
<evidence type="ECO:0000313" key="1">
    <source>
        <dbReference type="EMBL" id="GMT17468.1"/>
    </source>
</evidence>
<reference evidence="1" key="1">
    <citation type="submission" date="2023-10" db="EMBL/GenBank/DDBJ databases">
        <title>Genome assembly of Pristionchus species.</title>
        <authorList>
            <person name="Yoshida K."/>
            <person name="Sommer R.J."/>
        </authorList>
    </citation>
    <scope>NUCLEOTIDE SEQUENCE</scope>
    <source>
        <strain evidence="1">RS5133</strain>
    </source>
</reference>
<sequence length="151" mass="16178">MGGGIRWASIDRLSVTDIGHVEIDFLEANGDSQTGQHFSIVFEHKGFCPVEFSEDDGYHVVRRAPHLLGLSNFRSESLDATERRLAQAANVLHVHRQERLALVGLKLWLPLPAAVLVARACPVAAALVAAAASRRSIPVVSVCGSSPSSSS</sequence>
<dbReference type="EMBL" id="BTSY01000003">
    <property type="protein sequence ID" value="GMT17468.1"/>
    <property type="molecule type" value="Genomic_DNA"/>
</dbReference>
<proteinExistence type="predicted"/>
<feature type="non-terminal residue" evidence="1">
    <location>
        <position position="151"/>
    </location>
</feature>